<evidence type="ECO:0000313" key="3">
    <source>
        <dbReference type="Proteomes" id="UP000663854"/>
    </source>
</evidence>
<keyword evidence="4" id="KW-1185">Reference proteome</keyword>
<comment type="caution">
    <text evidence="1">The sequence shown here is derived from an EMBL/GenBank/DDBJ whole genome shotgun (WGS) entry which is preliminary data.</text>
</comment>
<sequence length="177" mass="20556">MKKITSRWVSHQLTDEQKQERVKLGRENLAKFRNDSWRLCDTITGDETWIYHKQIGHKSSNTSWVNEGESLATIVHRSKFEPKNLFCILFKSNGPVLIHAVDNDETIDHISYIQNCLKSTVNETWKQRKSNDTKGIKLLHDNAGLHCHSDVINYLTEERINIMPHPPYSPNLAPCDY</sequence>
<name>A0A814X4Q4_9BILA</name>
<dbReference type="InterPro" id="IPR036397">
    <property type="entry name" value="RNaseH_sf"/>
</dbReference>
<dbReference type="AlphaFoldDB" id="A0A814X4Q4"/>
<proteinExistence type="predicted"/>
<organism evidence="1 3">
    <name type="scientific">Rotaria sordida</name>
    <dbReference type="NCBI Taxonomy" id="392033"/>
    <lineage>
        <taxon>Eukaryota</taxon>
        <taxon>Metazoa</taxon>
        <taxon>Spiralia</taxon>
        <taxon>Gnathifera</taxon>
        <taxon>Rotifera</taxon>
        <taxon>Eurotatoria</taxon>
        <taxon>Bdelloidea</taxon>
        <taxon>Philodinida</taxon>
        <taxon>Philodinidae</taxon>
        <taxon>Rotaria</taxon>
    </lineage>
</organism>
<evidence type="ECO:0008006" key="5">
    <source>
        <dbReference type="Google" id="ProtNLM"/>
    </source>
</evidence>
<dbReference type="EMBL" id="CAJNOL010002296">
    <property type="protein sequence ID" value="CAF1485506.1"/>
    <property type="molecule type" value="Genomic_DNA"/>
</dbReference>
<dbReference type="PANTHER" id="PTHR46060:SF1">
    <property type="entry name" value="MARINER MOS1 TRANSPOSASE-LIKE PROTEIN"/>
    <property type="match status" value="1"/>
</dbReference>
<dbReference type="Proteomes" id="UP000663870">
    <property type="component" value="Unassembled WGS sequence"/>
</dbReference>
<protein>
    <recommendedName>
        <fullName evidence="5">Transposase</fullName>
    </recommendedName>
</protein>
<dbReference type="InterPro" id="IPR052709">
    <property type="entry name" value="Transposase-MT_Hybrid"/>
</dbReference>
<dbReference type="EMBL" id="CAJNOH010001366">
    <property type="protein sequence ID" value="CAF1209403.1"/>
    <property type="molecule type" value="Genomic_DNA"/>
</dbReference>
<evidence type="ECO:0000313" key="2">
    <source>
        <dbReference type="EMBL" id="CAF1485506.1"/>
    </source>
</evidence>
<dbReference type="GO" id="GO:0003676">
    <property type="term" value="F:nucleic acid binding"/>
    <property type="evidence" value="ECO:0007669"/>
    <property type="project" value="InterPro"/>
</dbReference>
<accession>A0A814X4Q4</accession>
<gene>
    <name evidence="2" type="ORF">JXQ802_LOCUS39553</name>
    <name evidence="1" type="ORF">PYM288_LOCUS25294</name>
</gene>
<reference evidence="1" key="1">
    <citation type="submission" date="2021-02" db="EMBL/GenBank/DDBJ databases">
        <authorList>
            <person name="Nowell W R."/>
        </authorList>
    </citation>
    <scope>NUCLEOTIDE SEQUENCE</scope>
</reference>
<dbReference type="Proteomes" id="UP000663854">
    <property type="component" value="Unassembled WGS sequence"/>
</dbReference>
<evidence type="ECO:0000313" key="1">
    <source>
        <dbReference type="EMBL" id="CAF1209403.1"/>
    </source>
</evidence>
<evidence type="ECO:0000313" key="4">
    <source>
        <dbReference type="Proteomes" id="UP000663870"/>
    </source>
</evidence>
<dbReference type="PANTHER" id="PTHR46060">
    <property type="entry name" value="MARINER MOS1 TRANSPOSASE-LIKE PROTEIN"/>
    <property type="match status" value="1"/>
</dbReference>
<dbReference type="Gene3D" id="3.30.420.10">
    <property type="entry name" value="Ribonuclease H-like superfamily/Ribonuclease H"/>
    <property type="match status" value="1"/>
</dbReference>